<evidence type="ECO:0000259" key="1">
    <source>
        <dbReference type="Pfam" id="PF09350"/>
    </source>
</evidence>
<accession>A7NL16</accession>
<dbReference type="HOGENOM" id="CLU_124454_0_0_0"/>
<keyword evidence="3" id="KW-1185">Reference proteome</keyword>
<dbReference type="STRING" id="383372.Rcas_2100"/>
<evidence type="ECO:0000313" key="3">
    <source>
        <dbReference type="Proteomes" id="UP000000263"/>
    </source>
</evidence>
<dbReference type="AlphaFoldDB" id="A7NL16"/>
<protein>
    <recommendedName>
        <fullName evidence="1">DnaJ homologue subfamily C member 28 conserved domain-containing protein</fullName>
    </recommendedName>
</protein>
<name>A7NL16_ROSCS</name>
<proteinExistence type="predicted"/>
<organism evidence="2 3">
    <name type="scientific">Roseiflexus castenholzii (strain DSM 13941 / HLO8)</name>
    <dbReference type="NCBI Taxonomy" id="383372"/>
    <lineage>
        <taxon>Bacteria</taxon>
        <taxon>Bacillati</taxon>
        <taxon>Chloroflexota</taxon>
        <taxon>Chloroflexia</taxon>
        <taxon>Chloroflexales</taxon>
        <taxon>Roseiflexineae</taxon>
        <taxon>Roseiflexaceae</taxon>
        <taxon>Roseiflexus</taxon>
    </lineage>
</organism>
<gene>
    <name evidence="2" type="ordered locus">Rcas_2100</name>
</gene>
<feature type="domain" description="DnaJ homologue subfamily C member 28 conserved" evidence="1">
    <location>
        <begin position="54"/>
        <end position="120"/>
    </location>
</feature>
<dbReference type="InterPro" id="IPR018961">
    <property type="entry name" value="DnaJ_homolog_subfam-C_membr-28"/>
</dbReference>
<sequence length="187" mass="21041">MTDPLPEDSNTAHPLREASSQVIGGTLFERLIEQARAANQPQRGAPNQNDFETLVDRLIEQARADGAFDNLPGAGKPLRYDDDALTPEDMRAGFRLLKNAGFAPLWIEARRDIDAERARISAWLQNANRRWSRLPPAIRARLRAEYREMLTNLQRQIASYNLIAPTAAGQIEGLRIEDEVRKLGEQA</sequence>
<reference evidence="2 3" key="1">
    <citation type="submission" date="2007-08" db="EMBL/GenBank/DDBJ databases">
        <title>Complete sequence of Roseiflexus castenholzii DSM 13941.</title>
        <authorList>
            <consortium name="US DOE Joint Genome Institute"/>
            <person name="Copeland A."/>
            <person name="Lucas S."/>
            <person name="Lapidus A."/>
            <person name="Barry K."/>
            <person name="Glavina del Rio T."/>
            <person name="Dalin E."/>
            <person name="Tice H."/>
            <person name="Pitluck S."/>
            <person name="Thompson L.S."/>
            <person name="Brettin T."/>
            <person name="Bruce D."/>
            <person name="Detter J.C."/>
            <person name="Han C."/>
            <person name="Tapia R."/>
            <person name="Schmutz J."/>
            <person name="Larimer F."/>
            <person name="Land M."/>
            <person name="Hauser L."/>
            <person name="Kyrpides N."/>
            <person name="Mikhailova N."/>
            <person name="Bryant D.A."/>
            <person name="Hanada S."/>
            <person name="Tsukatani Y."/>
            <person name="Richardson P."/>
        </authorList>
    </citation>
    <scope>NUCLEOTIDE SEQUENCE [LARGE SCALE GENOMIC DNA]</scope>
    <source>
        <strain evidence="3">DSM 13941 / HLO8</strain>
    </source>
</reference>
<dbReference type="Pfam" id="PF09350">
    <property type="entry name" value="DJC28_CD"/>
    <property type="match status" value="1"/>
</dbReference>
<dbReference type="RefSeq" id="WP_012120610.1">
    <property type="nucleotide sequence ID" value="NC_009767.1"/>
</dbReference>
<dbReference type="EMBL" id="CP000804">
    <property type="protein sequence ID" value="ABU58186.1"/>
    <property type="molecule type" value="Genomic_DNA"/>
</dbReference>
<dbReference type="InterPro" id="IPR052573">
    <property type="entry name" value="DnaJ_C_subfamily_28"/>
</dbReference>
<dbReference type="KEGG" id="rca:Rcas_2100"/>
<dbReference type="OrthoDB" id="9798476at2"/>
<dbReference type="PANTHER" id="PTHR39158:SF1">
    <property type="entry name" value="DNAJ HOMOLOG SUBFAMILY C MEMBER 28"/>
    <property type="match status" value="1"/>
</dbReference>
<dbReference type="Proteomes" id="UP000000263">
    <property type="component" value="Chromosome"/>
</dbReference>
<dbReference type="PANTHER" id="PTHR39158">
    <property type="entry name" value="OS08G0560600 PROTEIN"/>
    <property type="match status" value="1"/>
</dbReference>
<dbReference type="eggNOG" id="ENOG5033DCW">
    <property type="taxonomic scope" value="Bacteria"/>
</dbReference>
<evidence type="ECO:0000313" key="2">
    <source>
        <dbReference type="EMBL" id="ABU58186.1"/>
    </source>
</evidence>